<evidence type="ECO:0000313" key="3">
    <source>
        <dbReference type="EMBL" id="AFZ10576.1"/>
    </source>
</evidence>
<dbReference type="Proteomes" id="UP000010478">
    <property type="component" value="Plasmid pOSC7112.01"/>
</dbReference>
<dbReference type="GO" id="GO:0004197">
    <property type="term" value="F:cysteine-type endopeptidase activity"/>
    <property type="evidence" value="ECO:0007669"/>
    <property type="project" value="InterPro"/>
</dbReference>
<dbReference type="Pfam" id="PF00656">
    <property type="entry name" value="Peptidase_C14"/>
    <property type="match status" value="1"/>
</dbReference>
<dbReference type="InterPro" id="IPR040836">
    <property type="entry name" value="SAVED"/>
</dbReference>
<dbReference type="Gene3D" id="3.40.50.1460">
    <property type="match status" value="1"/>
</dbReference>
<evidence type="ECO:0000259" key="1">
    <source>
        <dbReference type="Pfam" id="PF00656"/>
    </source>
</evidence>
<dbReference type="Pfam" id="PF18145">
    <property type="entry name" value="SAVED"/>
    <property type="match status" value="1"/>
</dbReference>
<dbReference type="InterPro" id="IPR011600">
    <property type="entry name" value="Pept_C14_caspase"/>
</dbReference>
<proteinExistence type="predicted"/>
<dbReference type="PANTHER" id="PTHR22576:SF37">
    <property type="entry name" value="MUCOSA-ASSOCIATED LYMPHOID TISSUE LYMPHOMA TRANSLOCATION PROTEIN 1"/>
    <property type="match status" value="1"/>
</dbReference>
<gene>
    <name evidence="3" type="ORF">Osc7112_6426</name>
</gene>
<geneLocation type="plasmid" evidence="3 4">
    <name>pOSC7112.01</name>
</geneLocation>
<dbReference type="EMBL" id="CP003615">
    <property type="protein sequence ID" value="AFZ10576.1"/>
    <property type="molecule type" value="Genomic_DNA"/>
</dbReference>
<organism evidence="3 4">
    <name type="scientific">Phormidium nigroviride PCC 7112</name>
    <dbReference type="NCBI Taxonomy" id="179408"/>
    <lineage>
        <taxon>Bacteria</taxon>
        <taxon>Bacillati</taxon>
        <taxon>Cyanobacteriota</taxon>
        <taxon>Cyanophyceae</taxon>
        <taxon>Oscillatoriophycideae</taxon>
        <taxon>Oscillatoriales</taxon>
        <taxon>Oscillatoriaceae</taxon>
        <taxon>Phormidium</taxon>
    </lineage>
</organism>
<evidence type="ECO:0000313" key="4">
    <source>
        <dbReference type="Proteomes" id="UP000010478"/>
    </source>
</evidence>
<accession>K9VRM4</accession>
<keyword evidence="4" id="KW-1185">Reference proteome</keyword>
<dbReference type="InterPro" id="IPR052039">
    <property type="entry name" value="Caspase-related_regulators"/>
</dbReference>
<sequence>MGQNWAITIGINGYRNLQSLNYAKFDAEAMQVFFRQELNIQTVYHFADDSLPIKQDYGSDLDSHPTYTTLNRFFRVRFEESFLKSGDNLWFFFAGHGKRHKDRDYLMPIDVDPGDVESSGISLQYVSERLRRSGADNVVMLIDACRSGNGQRDGVGFGQEKQQGVISLFSCSPGESSYEINELQHGSFTYALLEGLKIEGESNCATVERLYQRLRQRVPSLTQQYRKVQQTPYGVVEPPTKYHLILLPRKANLTDIVTLENDALLAEVQQNFQLAKQLWIRVLAVSPTNSKAIEGIERLARVVPAGYGSGKTDVQHPVGTFFAIRHQSFELLTVRISEESLPAHFRHYKIQHIEFYLSSFFTNGVCDPISAVQQNNNLINDFLVVFQANPEAVIGYYGIVHIPLQFCAGYAVSTWPRIALFELDRDVNCWYELAGDDSPKLDLSVSNISRPANAVAVAIRIAISFDITKNDVDDVVPQPYEDIQIKIGKRRIDAITHYSQVKEVCNAFRQVLDDLHTRVDKSLIVHIFYSGPVSLGFSLGRRISRTIHHQVIVYNYTSHTSPRYAWGVKINSADSPESRVISTKLLIHDTSE</sequence>
<dbReference type="HOGENOM" id="CLU_460673_0_0_3"/>
<evidence type="ECO:0000259" key="2">
    <source>
        <dbReference type="Pfam" id="PF18145"/>
    </source>
</evidence>
<dbReference type="NCBIfam" id="NF033611">
    <property type="entry name" value="SAVED"/>
    <property type="match status" value="1"/>
</dbReference>
<dbReference type="PANTHER" id="PTHR22576">
    <property type="entry name" value="MUCOSA ASSOCIATED LYMPHOID TISSUE LYMPHOMA TRANSLOCATION PROTEIN 1/PARACASPASE"/>
    <property type="match status" value="1"/>
</dbReference>
<feature type="domain" description="SMODS-associated and fused to various effectors" evidence="2">
    <location>
        <begin position="389"/>
        <end position="570"/>
    </location>
</feature>
<reference evidence="3 4" key="1">
    <citation type="submission" date="2012-05" db="EMBL/GenBank/DDBJ databases">
        <title>Finished plasmid 1 of genome of Oscillatoria sp. PCC 7112.</title>
        <authorList>
            <consortium name="US DOE Joint Genome Institute"/>
            <person name="Gugger M."/>
            <person name="Coursin T."/>
            <person name="Rippka R."/>
            <person name="Tandeau De Marsac N."/>
            <person name="Huntemann M."/>
            <person name="Wei C.-L."/>
            <person name="Han J."/>
            <person name="Detter J.C."/>
            <person name="Han C."/>
            <person name="Tapia R."/>
            <person name="Davenport K."/>
            <person name="Daligault H."/>
            <person name="Erkkila T."/>
            <person name="Gu W."/>
            <person name="Munk A.C.C."/>
            <person name="Teshima H."/>
            <person name="Xu Y."/>
            <person name="Chain P."/>
            <person name="Chen A."/>
            <person name="Krypides N."/>
            <person name="Mavromatis K."/>
            <person name="Markowitz V."/>
            <person name="Szeto E."/>
            <person name="Ivanova N."/>
            <person name="Mikhailova N."/>
            <person name="Ovchinnikova G."/>
            <person name="Pagani I."/>
            <person name="Pati A."/>
            <person name="Goodwin L."/>
            <person name="Peters L."/>
            <person name="Pitluck S."/>
            <person name="Woyke T."/>
            <person name="Kerfeld C."/>
        </authorList>
    </citation>
    <scope>NUCLEOTIDE SEQUENCE [LARGE SCALE GENOMIC DNA]</scope>
    <source>
        <strain evidence="3 4">PCC 7112</strain>
        <plasmid evidence="3 4">pOSC7112.01</plasmid>
    </source>
</reference>
<dbReference type="SUPFAM" id="SSF52129">
    <property type="entry name" value="Caspase-like"/>
    <property type="match status" value="1"/>
</dbReference>
<keyword evidence="3" id="KW-0614">Plasmid</keyword>
<dbReference type="RefSeq" id="WP_015211748.1">
    <property type="nucleotide sequence ID" value="NC_019763.1"/>
</dbReference>
<dbReference type="AlphaFoldDB" id="K9VRM4"/>
<dbReference type="InterPro" id="IPR029030">
    <property type="entry name" value="Caspase-like_dom_sf"/>
</dbReference>
<dbReference type="KEGG" id="oni:Osc7112_6426"/>
<feature type="domain" description="Peptidase C14 caspase" evidence="1">
    <location>
        <begin position="4"/>
        <end position="232"/>
    </location>
</feature>
<protein>
    <submittedName>
        <fullName evidence="3">Peptidase C14 caspase catalytic subunit p20</fullName>
    </submittedName>
</protein>
<dbReference type="OrthoDB" id="9768004at2"/>
<dbReference type="GO" id="GO:0006508">
    <property type="term" value="P:proteolysis"/>
    <property type="evidence" value="ECO:0007669"/>
    <property type="project" value="InterPro"/>
</dbReference>
<name>K9VRM4_9CYAN</name>